<keyword evidence="4 6" id="KW-0472">Membrane</keyword>
<feature type="compositionally biased region" description="Low complexity" evidence="5">
    <location>
        <begin position="1"/>
        <end position="16"/>
    </location>
</feature>
<feature type="transmembrane region" description="Helical" evidence="6">
    <location>
        <begin position="562"/>
        <end position="580"/>
    </location>
</feature>
<keyword evidence="8" id="KW-1185">Reference proteome</keyword>
<dbReference type="SUPFAM" id="SSF103473">
    <property type="entry name" value="MFS general substrate transporter"/>
    <property type="match status" value="1"/>
</dbReference>
<feature type="transmembrane region" description="Helical" evidence="6">
    <location>
        <begin position="271"/>
        <end position="292"/>
    </location>
</feature>
<comment type="subcellular location">
    <subcellularLocation>
        <location evidence="1">Membrane</location>
        <topology evidence="1">Multi-pass membrane protein</topology>
    </subcellularLocation>
</comment>
<feature type="transmembrane region" description="Helical" evidence="6">
    <location>
        <begin position="242"/>
        <end position="265"/>
    </location>
</feature>
<dbReference type="EMBL" id="JARIHO010000031">
    <property type="protein sequence ID" value="KAJ7336340.1"/>
    <property type="molecule type" value="Genomic_DNA"/>
</dbReference>
<dbReference type="InterPro" id="IPR011701">
    <property type="entry name" value="MFS"/>
</dbReference>
<feature type="transmembrane region" description="Helical" evidence="6">
    <location>
        <begin position="483"/>
        <end position="506"/>
    </location>
</feature>
<dbReference type="GO" id="GO:0016020">
    <property type="term" value="C:membrane"/>
    <property type="evidence" value="ECO:0007669"/>
    <property type="project" value="UniProtKB-SubCell"/>
</dbReference>
<feature type="transmembrane region" description="Helical" evidence="6">
    <location>
        <begin position="383"/>
        <end position="407"/>
    </location>
</feature>
<feature type="region of interest" description="Disordered" evidence="5">
    <location>
        <begin position="414"/>
        <end position="452"/>
    </location>
</feature>
<dbReference type="PANTHER" id="PTHR23507:SF1">
    <property type="entry name" value="FI18259P1-RELATED"/>
    <property type="match status" value="1"/>
</dbReference>
<dbReference type="GO" id="GO:0022857">
    <property type="term" value="F:transmembrane transporter activity"/>
    <property type="evidence" value="ECO:0007669"/>
    <property type="project" value="InterPro"/>
</dbReference>
<evidence type="ECO:0000256" key="2">
    <source>
        <dbReference type="ARBA" id="ARBA00022692"/>
    </source>
</evidence>
<feature type="transmembrane region" description="Helical" evidence="6">
    <location>
        <begin position="202"/>
        <end position="230"/>
    </location>
</feature>
<dbReference type="Gene3D" id="1.20.1250.20">
    <property type="entry name" value="MFS general substrate transporter like domains"/>
    <property type="match status" value="2"/>
</dbReference>
<feature type="transmembrane region" description="Helical" evidence="6">
    <location>
        <begin position="351"/>
        <end position="377"/>
    </location>
</feature>
<reference evidence="7" key="1">
    <citation type="submission" date="2023-03" db="EMBL/GenBank/DDBJ databases">
        <title>Massive genome expansion in bonnet fungi (Mycena s.s.) driven by repeated elements and novel gene families across ecological guilds.</title>
        <authorList>
            <consortium name="Lawrence Berkeley National Laboratory"/>
            <person name="Harder C.B."/>
            <person name="Miyauchi S."/>
            <person name="Viragh M."/>
            <person name="Kuo A."/>
            <person name="Thoen E."/>
            <person name="Andreopoulos B."/>
            <person name="Lu D."/>
            <person name="Skrede I."/>
            <person name="Drula E."/>
            <person name="Henrissat B."/>
            <person name="Morin E."/>
            <person name="Kohler A."/>
            <person name="Barry K."/>
            <person name="LaButti K."/>
            <person name="Morin E."/>
            <person name="Salamov A."/>
            <person name="Lipzen A."/>
            <person name="Mereny Z."/>
            <person name="Hegedus B."/>
            <person name="Baldrian P."/>
            <person name="Stursova M."/>
            <person name="Weitz H."/>
            <person name="Taylor A."/>
            <person name="Grigoriev I.V."/>
            <person name="Nagy L.G."/>
            <person name="Martin F."/>
            <person name="Kauserud H."/>
        </authorList>
    </citation>
    <scope>NUCLEOTIDE SEQUENCE</scope>
    <source>
        <strain evidence="7">CBHHK002</strain>
    </source>
</reference>
<organism evidence="7 8">
    <name type="scientific">Mycena albidolilacea</name>
    <dbReference type="NCBI Taxonomy" id="1033008"/>
    <lineage>
        <taxon>Eukaryota</taxon>
        <taxon>Fungi</taxon>
        <taxon>Dikarya</taxon>
        <taxon>Basidiomycota</taxon>
        <taxon>Agaricomycotina</taxon>
        <taxon>Agaricomycetes</taxon>
        <taxon>Agaricomycetidae</taxon>
        <taxon>Agaricales</taxon>
        <taxon>Marasmiineae</taxon>
        <taxon>Mycenaceae</taxon>
        <taxon>Mycena</taxon>
    </lineage>
</organism>
<feature type="region of interest" description="Disordered" evidence="5">
    <location>
        <begin position="1"/>
        <end position="47"/>
    </location>
</feature>
<dbReference type="InterPro" id="IPR036259">
    <property type="entry name" value="MFS_trans_sf"/>
</dbReference>
<evidence type="ECO:0000256" key="1">
    <source>
        <dbReference type="ARBA" id="ARBA00004141"/>
    </source>
</evidence>
<dbReference type="PANTHER" id="PTHR23507">
    <property type="entry name" value="ZGC:174356"/>
    <property type="match status" value="1"/>
</dbReference>
<comment type="caution">
    <text evidence="7">The sequence shown here is derived from an EMBL/GenBank/DDBJ whole genome shotgun (WGS) entry which is preliminary data.</text>
</comment>
<evidence type="ECO:0000256" key="6">
    <source>
        <dbReference type="SAM" id="Phobius"/>
    </source>
</evidence>
<gene>
    <name evidence="7" type="ORF">DFH08DRAFT_878486</name>
</gene>
<evidence type="ECO:0000256" key="5">
    <source>
        <dbReference type="SAM" id="MobiDB-lite"/>
    </source>
</evidence>
<keyword evidence="2 6" id="KW-0812">Transmembrane</keyword>
<dbReference type="Proteomes" id="UP001218218">
    <property type="component" value="Unassembled WGS sequence"/>
</dbReference>
<proteinExistence type="predicted"/>
<feature type="transmembrane region" description="Helical" evidence="6">
    <location>
        <begin position="143"/>
        <end position="163"/>
    </location>
</feature>
<name>A0AAD6ZRT5_9AGAR</name>
<accession>A0AAD6ZRT5</accession>
<dbReference type="AlphaFoldDB" id="A0AAD6ZRT5"/>
<evidence type="ECO:0000256" key="3">
    <source>
        <dbReference type="ARBA" id="ARBA00022989"/>
    </source>
</evidence>
<feature type="transmembrane region" description="Helical" evidence="6">
    <location>
        <begin position="457"/>
        <end position="477"/>
    </location>
</feature>
<protein>
    <submittedName>
        <fullName evidence="7">Major facilitator superfamily domain-containing protein</fullName>
    </submittedName>
</protein>
<evidence type="ECO:0000313" key="7">
    <source>
        <dbReference type="EMBL" id="KAJ7336340.1"/>
    </source>
</evidence>
<dbReference type="Pfam" id="PF07690">
    <property type="entry name" value="MFS_1"/>
    <property type="match status" value="1"/>
</dbReference>
<keyword evidence="3 6" id="KW-1133">Transmembrane helix</keyword>
<evidence type="ECO:0000313" key="8">
    <source>
        <dbReference type="Proteomes" id="UP001218218"/>
    </source>
</evidence>
<sequence length="593" mass="63571">MASSSSTQGTGASSEQNVNFVSTPTDPPPSVHSELDPATEDEEARQARAEMPFLKRPAPWWLMVLAPFGTIVLTSTVGAEVELQTNLVCRIHPPESQPDTYSVLPSTLPNFSSWLNATDSPQTFAAPNPCSSDPGVLAALAKFTTVSTIITGVLTLASVGWWGSFSDRHGRSRTMGILVAGQVLSPLIVIFVAKYADVLPGGYWFLLVEAIIKGVIGGTASELATGLAYLSDITPPEQRSAVFSVVMGSVLAGFGVGPILGSVVVRQTHNLLLVFYLSAALRIIRAAWFWFLPESLTAAKMQRSWVRHTESTSSLFQRLFFFLEPLSVLLPEKISNPNSPKVGRRDWNLTFLALSYGAILLAASSLIDQFFYALLMFQWDAEYVGYCVSSIGISRAIFLILVLPVVIKYAKTRRSKPPSAHPDPSSDSERTPLLSQSDHAEPAPASPKPKPTPLASAIDLALARFSLLVDIAMYALLPFAPTGALFILFIALGSFGAGFGSAVNSFALELYTRNVAGKGRAVESGKLLGALNVVEAAFANVLGPSIYGYIYAATVHTHPRTIFFVALGNAVVAFVLLAFVRVAPEGDSGEEDV</sequence>
<feature type="transmembrane region" description="Helical" evidence="6">
    <location>
        <begin position="58"/>
        <end position="77"/>
    </location>
</feature>
<evidence type="ECO:0000256" key="4">
    <source>
        <dbReference type="ARBA" id="ARBA00023136"/>
    </source>
</evidence>
<feature type="transmembrane region" description="Helical" evidence="6">
    <location>
        <begin position="175"/>
        <end position="196"/>
    </location>
</feature>
<feature type="transmembrane region" description="Helical" evidence="6">
    <location>
        <begin position="527"/>
        <end position="550"/>
    </location>
</feature>